<evidence type="ECO:0000313" key="2">
    <source>
        <dbReference type="EMBL" id="KAK9934760.1"/>
    </source>
</evidence>
<gene>
    <name evidence="2" type="ORF">M0R45_021894</name>
</gene>
<protein>
    <submittedName>
        <fullName evidence="2">Uncharacterized protein</fullName>
    </submittedName>
</protein>
<organism evidence="2 3">
    <name type="scientific">Rubus argutus</name>
    <name type="common">Southern blackberry</name>
    <dbReference type="NCBI Taxonomy" id="59490"/>
    <lineage>
        <taxon>Eukaryota</taxon>
        <taxon>Viridiplantae</taxon>
        <taxon>Streptophyta</taxon>
        <taxon>Embryophyta</taxon>
        <taxon>Tracheophyta</taxon>
        <taxon>Spermatophyta</taxon>
        <taxon>Magnoliopsida</taxon>
        <taxon>eudicotyledons</taxon>
        <taxon>Gunneridae</taxon>
        <taxon>Pentapetalae</taxon>
        <taxon>rosids</taxon>
        <taxon>fabids</taxon>
        <taxon>Rosales</taxon>
        <taxon>Rosaceae</taxon>
        <taxon>Rosoideae</taxon>
        <taxon>Rosoideae incertae sedis</taxon>
        <taxon>Rubus</taxon>
    </lineage>
</organism>
<sequence length="114" mass="12767">MTDQRHGSSWNALGHVADADVVSRRQKLKKAISADKRDEKEVTEDEVEEFFAILRRIHVAVTHFRNATGGGTKYMDGGLRAVLESNEEEDGDAKKKENVGWDLNADPEPECDLN</sequence>
<feature type="region of interest" description="Disordered" evidence="1">
    <location>
        <begin position="85"/>
        <end position="114"/>
    </location>
</feature>
<dbReference type="Proteomes" id="UP001457282">
    <property type="component" value="Unassembled WGS sequence"/>
</dbReference>
<comment type="caution">
    <text evidence="2">The sequence shown here is derived from an EMBL/GenBank/DDBJ whole genome shotgun (WGS) entry which is preliminary data.</text>
</comment>
<dbReference type="PANTHER" id="PTHR35735:SF8">
    <property type="entry name" value="PROTEIN NIM1-INTERACTING 2"/>
    <property type="match status" value="1"/>
</dbReference>
<accession>A0AAW1XCZ7</accession>
<dbReference type="InterPro" id="IPR034577">
    <property type="entry name" value="NIMIN-2"/>
</dbReference>
<proteinExistence type="predicted"/>
<feature type="compositionally biased region" description="Acidic residues" evidence="1">
    <location>
        <begin position="105"/>
        <end position="114"/>
    </location>
</feature>
<keyword evidence="3" id="KW-1185">Reference proteome</keyword>
<dbReference type="EMBL" id="JBEDUW010000004">
    <property type="protein sequence ID" value="KAK9934760.1"/>
    <property type="molecule type" value="Genomic_DNA"/>
</dbReference>
<dbReference type="GO" id="GO:0010112">
    <property type="term" value="P:regulation of systemic acquired resistance"/>
    <property type="evidence" value="ECO:0007669"/>
    <property type="project" value="InterPro"/>
</dbReference>
<dbReference type="AlphaFoldDB" id="A0AAW1XCZ7"/>
<reference evidence="2 3" key="1">
    <citation type="journal article" date="2023" name="G3 (Bethesda)">
        <title>A chromosome-length genome assembly and annotation of blackberry (Rubus argutus, cv. 'Hillquist').</title>
        <authorList>
            <person name="Bruna T."/>
            <person name="Aryal R."/>
            <person name="Dudchenko O."/>
            <person name="Sargent D.J."/>
            <person name="Mead D."/>
            <person name="Buti M."/>
            <person name="Cavallini A."/>
            <person name="Hytonen T."/>
            <person name="Andres J."/>
            <person name="Pham M."/>
            <person name="Weisz D."/>
            <person name="Mascagni F."/>
            <person name="Usai G."/>
            <person name="Natali L."/>
            <person name="Bassil N."/>
            <person name="Fernandez G.E."/>
            <person name="Lomsadze A."/>
            <person name="Armour M."/>
            <person name="Olukolu B."/>
            <person name="Poorten T."/>
            <person name="Britton C."/>
            <person name="Davik J."/>
            <person name="Ashrafi H."/>
            <person name="Aiden E.L."/>
            <person name="Borodovsky M."/>
            <person name="Worthington M."/>
        </authorList>
    </citation>
    <scope>NUCLEOTIDE SEQUENCE [LARGE SCALE GENOMIC DNA]</scope>
    <source>
        <strain evidence="2">PI 553951</strain>
    </source>
</reference>
<name>A0AAW1XCZ7_RUBAR</name>
<dbReference type="PANTHER" id="PTHR35735">
    <property type="entry name" value="PROTEIN NIM1-INTERACTING 2"/>
    <property type="match status" value="1"/>
</dbReference>
<evidence type="ECO:0000313" key="3">
    <source>
        <dbReference type="Proteomes" id="UP001457282"/>
    </source>
</evidence>
<evidence type="ECO:0000256" key="1">
    <source>
        <dbReference type="SAM" id="MobiDB-lite"/>
    </source>
</evidence>